<accession>A0A1G6GYN6</accession>
<keyword evidence="5" id="KW-1185">Reference proteome</keyword>
<gene>
    <name evidence="4" type="ORF">SAMN05216410_0527</name>
</gene>
<feature type="region of interest" description="Disordered" evidence="1">
    <location>
        <begin position="413"/>
        <end position="437"/>
    </location>
</feature>
<evidence type="ECO:0000256" key="1">
    <source>
        <dbReference type="SAM" id="MobiDB-lite"/>
    </source>
</evidence>
<evidence type="ECO:0000259" key="3">
    <source>
        <dbReference type="SMART" id="SM00894"/>
    </source>
</evidence>
<dbReference type="SMART" id="SM00894">
    <property type="entry name" value="Excalibur"/>
    <property type="match status" value="1"/>
</dbReference>
<keyword evidence="2" id="KW-0812">Transmembrane</keyword>
<keyword evidence="2" id="KW-1133">Transmembrane helix</keyword>
<name>A0A1G6GYN6_9MICO</name>
<feature type="compositionally biased region" description="Basic and acidic residues" evidence="1">
    <location>
        <begin position="423"/>
        <end position="437"/>
    </location>
</feature>
<evidence type="ECO:0000313" key="4">
    <source>
        <dbReference type="EMBL" id="SDB86226.1"/>
    </source>
</evidence>
<evidence type="ECO:0000256" key="2">
    <source>
        <dbReference type="SAM" id="Phobius"/>
    </source>
</evidence>
<dbReference type="STRING" id="1814289.SAMN05216410_0527"/>
<dbReference type="PANTHER" id="PTHR24094">
    <property type="entry name" value="SECRETED PROTEIN"/>
    <property type="match status" value="1"/>
</dbReference>
<dbReference type="Proteomes" id="UP000199039">
    <property type="component" value="Unassembled WGS sequence"/>
</dbReference>
<protein>
    <submittedName>
        <fullName evidence="4">Excalibur calcium-binding domain-containing protein</fullName>
    </submittedName>
</protein>
<proteinExistence type="predicted"/>
<evidence type="ECO:0000313" key="5">
    <source>
        <dbReference type="Proteomes" id="UP000199039"/>
    </source>
</evidence>
<feature type="transmembrane region" description="Helical" evidence="2">
    <location>
        <begin position="12"/>
        <end position="29"/>
    </location>
</feature>
<feature type="region of interest" description="Disordered" evidence="1">
    <location>
        <begin position="84"/>
        <end position="112"/>
    </location>
</feature>
<dbReference type="Pfam" id="PF05901">
    <property type="entry name" value="Excalibur"/>
    <property type="match status" value="1"/>
</dbReference>
<dbReference type="RefSeq" id="WP_245700822.1">
    <property type="nucleotide sequence ID" value="NZ_FMYH01000001.1"/>
</dbReference>
<feature type="domain" description="Excalibur calcium-binding" evidence="3">
    <location>
        <begin position="401"/>
        <end position="437"/>
    </location>
</feature>
<dbReference type="InterPro" id="IPR011089">
    <property type="entry name" value="GmrSD_C"/>
</dbReference>
<sequence>MSAARPRTRRGPTFWIGLGGLALVTLVGAAGGAGSAAMCAGFYLLITFIVAAVRGHSWLGRTTRRASSVAIAACAVVALAGASTASPADPSPSASPTTSITASATPTPAEPAPDATVIEVADGDQPISGTENLAAPELPDTVDVAAAAQQATPQTALATALLLTVKGRAPKTGYDRANFGARWADTDRNGCDTRNDILTRDLTAVTYKPGTKDCVVLTGTFADPYSGTTIGFERGEKTSSAVQIDHVIALSDAWQKGAQQWDAATREKFANDPLNLLAADGPLNSQKGDGDTATWLPPNKAFRCVYVARQVGVKYTYGLWVTEAEQNAMVAVLSTCPAEPLPAGSTVPEAPVVVPEPAPVVTTPPPAPAPKPAPVVPAPPVPAPPVEAPPAPAPEAPSDVYYKNCTAARDAGAAPVYRGDPGYGKHLDRDNDGIGCE</sequence>
<feature type="transmembrane region" description="Helical" evidence="2">
    <location>
        <begin position="35"/>
        <end position="54"/>
    </location>
</feature>
<organism evidence="4 5">
    <name type="scientific">Sanguibacter gelidistatuariae</name>
    <dbReference type="NCBI Taxonomy" id="1814289"/>
    <lineage>
        <taxon>Bacteria</taxon>
        <taxon>Bacillati</taxon>
        <taxon>Actinomycetota</taxon>
        <taxon>Actinomycetes</taxon>
        <taxon>Micrococcales</taxon>
        <taxon>Sanguibacteraceae</taxon>
        <taxon>Sanguibacter</taxon>
    </lineage>
</organism>
<dbReference type="AlphaFoldDB" id="A0A1G6GYN6"/>
<dbReference type="InterPro" id="IPR008613">
    <property type="entry name" value="Excalibur_Ca-bd_domain"/>
</dbReference>
<keyword evidence="2" id="KW-0472">Membrane</keyword>
<dbReference type="EMBL" id="FMYH01000001">
    <property type="protein sequence ID" value="SDB86226.1"/>
    <property type="molecule type" value="Genomic_DNA"/>
</dbReference>
<dbReference type="PANTHER" id="PTHR24094:SF15">
    <property type="entry name" value="AMP-DEPENDENT SYNTHETASE_LIGASE DOMAIN-CONTAINING PROTEIN-RELATED"/>
    <property type="match status" value="1"/>
</dbReference>
<dbReference type="Pfam" id="PF07510">
    <property type="entry name" value="GmrSD_C"/>
    <property type="match status" value="1"/>
</dbReference>
<reference evidence="4 5" key="1">
    <citation type="submission" date="2016-09" db="EMBL/GenBank/DDBJ databases">
        <authorList>
            <person name="Capua I."/>
            <person name="De Benedictis P."/>
            <person name="Joannis T."/>
            <person name="Lombin L.H."/>
            <person name="Cattoli G."/>
        </authorList>
    </citation>
    <scope>NUCLEOTIDE SEQUENCE [LARGE SCALE GENOMIC DNA]</scope>
    <source>
        <strain evidence="4 5">ISLP-3</strain>
    </source>
</reference>
<feature type="transmembrane region" description="Helical" evidence="2">
    <location>
        <begin position="66"/>
        <end position="85"/>
    </location>
</feature>